<feature type="region of interest" description="Disordered" evidence="7">
    <location>
        <begin position="107"/>
        <end position="306"/>
    </location>
</feature>
<evidence type="ECO:0000256" key="7">
    <source>
        <dbReference type="SAM" id="MobiDB-lite"/>
    </source>
</evidence>
<comment type="similarity">
    <text evidence="2">Belongs to the TPX2 family.</text>
</comment>
<comment type="caution">
    <text evidence="9">The sequence shown here is derived from an EMBL/GenBank/DDBJ whole genome shotgun (WGS) entry which is preliminary data.</text>
</comment>
<feature type="region of interest" description="Disordered" evidence="7">
    <location>
        <begin position="350"/>
        <end position="463"/>
    </location>
</feature>
<dbReference type="GO" id="GO:0008017">
    <property type="term" value="F:microtubule binding"/>
    <property type="evidence" value="ECO:0007669"/>
    <property type="project" value="InterPro"/>
</dbReference>
<evidence type="ECO:0000313" key="9">
    <source>
        <dbReference type="EMBL" id="KAK7244760.1"/>
    </source>
</evidence>
<protein>
    <recommendedName>
        <fullName evidence="8">TPX2 C-terminal domain-containing protein</fullName>
    </recommendedName>
</protein>
<evidence type="ECO:0000256" key="5">
    <source>
        <dbReference type="ARBA" id="ARBA00023212"/>
    </source>
</evidence>
<name>A0AAN9E229_CROPI</name>
<evidence type="ECO:0000256" key="3">
    <source>
        <dbReference type="ARBA" id="ARBA00022490"/>
    </source>
</evidence>
<keyword evidence="4" id="KW-0493">Microtubule</keyword>
<evidence type="ECO:0000256" key="4">
    <source>
        <dbReference type="ARBA" id="ARBA00022701"/>
    </source>
</evidence>
<dbReference type="InterPro" id="IPR027329">
    <property type="entry name" value="TPX2_C"/>
</dbReference>
<keyword evidence="10" id="KW-1185">Reference proteome</keyword>
<keyword evidence="5" id="KW-0206">Cytoskeleton</keyword>
<feature type="domain" description="TPX2 C-terminal" evidence="8">
    <location>
        <begin position="301"/>
        <end position="375"/>
    </location>
</feature>
<keyword evidence="6" id="KW-0175">Coiled coil</keyword>
<proteinExistence type="inferred from homology"/>
<dbReference type="PANTHER" id="PTHR31358:SF30">
    <property type="entry name" value="PROTEIN WVD2-LIKE 4"/>
    <property type="match status" value="1"/>
</dbReference>
<feature type="compositionally biased region" description="Polar residues" evidence="7">
    <location>
        <begin position="144"/>
        <end position="162"/>
    </location>
</feature>
<feature type="compositionally biased region" description="Polar residues" evidence="7">
    <location>
        <begin position="221"/>
        <end position="234"/>
    </location>
</feature>
<organism evidence="9 10">
    <name type="scientific">Crotalaria pallida</name>
    <name type="common">Smooth rattlebox</name>
    <name type="synonym">Crotalaria striata</name>
    <dbReference type="NCBI Taxonomy" id="3830"/>
    <lineage>
        <taxon>Eukaryota</taxon>
        <taxon>Viridiplantae</taxon>
        <taxon>Streptophyta</taxon>
        <taxon>Embryophyta</taxon>
        <taxon>Tracheophyta</taxon>
        <taxon>Spermatophyta</taxon>
        <taxon>Magnoliopsida</taxon>
        <taxon>eudicotyledons</taxon>
        <taxon>Gunneridae</taxon>
        <taxon>Pentapetalae</taxon>
        <taxon>rosids</taxon>
        <taxon>fabids</taxon>
        <taxon>Fabales</taxon>
        <taxon>Fabaceae</taxon>
        <taxon>Papilionoideae</taxon>
        <taxon>50 kb inversion clade</taxon>
        <taxon>genistoids sensu lato</taxon>
        <taxon>core genistoids</taxon>
        <taxon>Crotalarieae</taxon>
        <taxon>Crotalaria</taxon>
    </lineage>
</organism>
<gene>
    <name evidence="9" type="ORF">RIF29_39586</name>
</gene>
<dbReference type="AlphaFoldDB" id="A0AAN9E229"/>
<keyword evidence="3" id="KW-0963">Cytoplasm</keyword>
<reference evidence="9 10" key="1">
    <citation type="submission" date="2024-01" db="EMBL/GenBank/DDBJ databases">
        <title>The genomes of 5 underutilized Papilionoideae crops provide insights into root nodulation and disease resistanc.</title>
        <authorList>
            <person name="Yuan L."/>
        </authorList>
    </citation>
    <scope>NUCLEOTIDE SEQUENCE [LARGE SCALE GENOMIC DNA]</scope>
    <source>
        <strain evidence="9">ZHUSHIDOU_FW_LH</strain>
        <tissue evidence="9">Leaf</tissue>
    </source>
</reference>
<comment type="subcellular location">
    <subcellularLocation>
        <location evidence="1">Cytoplasm</location>
        <location evidence="1">Cytoskeleton</location>
    </subcellularLocation>
</comment>
<sequence>MHNSILEFIKIKLDLQFTVCPSECGLINQVKFSRTQVFKVYSTMECENGVVVEEEKRVIGVKTEENMKKEVENCNGAENETNNEASKPIVEEAEGPNSAGNTVAVEASVTSSASKNSKRAKDPGGRAGVASKNNKNAKDKPILKSTTSTTQKQRPSLSQSLSFPAKSARGDGMRKSIDGHNLVKPKVKHALDNGTKAEASIRHSNRSINSEVNSKEAKLNTGGSNQRTSLTSMPSFKRSVSVFGRSTPVNAVTKNHPSEASPPADQISSPEKTTKPNKEDEDTHSTTSSATPSQRNSGAGFSFRLEERAEKRKEFFSKLEEKIQAKEAEKTNLQAKSKENQEAEIKQLRKTMTFKATPMPTFYKEPPPKVELKKIPTTRPKSPKLGRNKGSAMTNNAEEDKSCSSPHGKRQQNDSAKAKVKGHKDVISKKPIKKTQTKLHSKETATNKTEDDSIKSTTMKNDVTGINQDAKACTENNEEYQHPHVNNSECKNDMELECETDLPPSNALLLNSATPELVSYEVTVGV</sequence>
<dbReference type="Proteomes" id="UP001372338">
    <property type="component" value="Unassembled WGS sequence"/>
</dbReference>
<feature type="compositionally biased region" description="Basic residues" evidence="7">
    <location>
        <begin position="430"/>
        <end position="439"/>
    </location>
</feature>
<accession>A0AAN9E229</accession>
<dbReference type="InterPro" id="IPR044833">
    <property type="entry name" value="WDL5/6"/>
</dbReference>
<evidence type="ECO:0000259" key="8">
    <source>
        <dbReference type="Pfam" id="PF06886"/>
    </source>
</evidence>
<dbReference type="Pfam" id="PF06886">
    <property type="entry name" value="TPX2"/>
    <property type="match status" value="1"/>
</dbReference>
<feature type="compositionally biased region" description="Polar residues" evidence="7">
    <location>
        <begin position="285"/>
        <end position="299"/>
    </location>
</feature>
<feature type="compositionally biased region" description="Basic and acidic residues" evidence="7">
    <location>
        <begin position="168"/>
        <end position="178"/>
    </location>
</feature>
<evidence type="ECO:0000256" key="6">
    <source>
        <dbReference type="SAM" id="Coils"/>
    </source>
</evidence>
<evidence type="ECO:0000313" key="10">
    <source>
        <dbReference type="Proteomes" id="UP001372338"/>
    </source>
</evidence>
<feature type="coiled-coil region" evidence="6">
    <location>
        <begin position="316"/>
        <end position="346"/>
    </location>
</feature>
<dbReference type="GO" id="GO:0005874">
    <property type="term" value="C:microtubule"/>
    <property type="evidence" value="ECO:0007669"/>
    <property type="project" value="UniProtKB-KW"/>
</dbReference>
<evidence type="ECO:0000256" key="2">
    <source>
        <dbReference type="ARBA" id="ARBA00005885"/>
    </source>
</evidence>
<dbReference type="PANTHER" id="PTHR31358">
    <property type="entry name" value="PROTEIN WVD2-LIKE 4"/>
    <property type="match status" value="1"/>
</dbReference>
<feature type="compositionally biased region" description="Basic and acidic residues" evidence="7">
    <location>
        <begin position="440"/>
        <end position="454"/>
    </location>
</feature>
<feature type="compositionally biased region" description="Basic and acidic residues" evidence="7">
    <location>
        <begin position="272"/>
        <end position="284"/>
    </location>
</feature>
<evidence type="ECO:0000256" key="1">
    <source>
        <dbReference type="ARBA" id="ARBA00004245"/>
    </source>
</evidence>
<dbReference type="EMBL" id="JAYWIO010000008">
    <property type="protein sequence ID" value="KAK7244760.1"/>
    <property type="molecule type" value="Genomic_DNA"/>
</dbReference>